<organism evidence="8 9">
    <name type="scientific">Gulosibacter chungangensis</name>
    <dbReference type="NCBI Taxonomy" id="979746"/>
    <lineage>
        <taxon>Bacteria</taxon>
        <taxon>Bacillati</taxon>
        <taxon>Actinomycetota</taxon>
        <taxon>Actinomycetes</taxon>
        <taxon>Micrococcales</taxon>
        <taxon>Microbacteriaceae</taxon>
        <taxon>Gulosibacter</taxon>
    </lineage>
</organism>
<evidence type="ECO:0000313" key="8">
    <source>
        <dbReference type="EMBL" id="KAB1645136.1"/>
    </source>
</evidence>
<evidence type="ECO:0000256" key="4">
    <source>
        <dbReference type="ARBA" id="ARBA00022982"/>
    </source>
</evidence>
<dbReference type="Pfam" id="PF13370">
    <property type="entry name" value="Fer4_13"/>
    <property type="match status" value="1"/>
</dbReference>
<keyword evidence="9" id="KW-1185">Reference proteome</keyword>
<dbReference type="OrthoDB" id="4741951at2"/>
<evidence type="ECO:0000256" key="3">
    <source>
        <dbReference type="ARBA" id="ARBA00022723"/>
    </source>
</evidence>
<name>A0A7J5BFS9_9MICO</name>
<accession>A0A7J5BFS9</accession>
<dbReference type="RefSeq" id="WP_158051146.1">
    <property type="nucleotide sequence ID" value="NZ_WBKB01000001.1"/>
</dbReference>
<sequence length="79" mass="8636">MHVSVDKNICQGHGVCLMMAENLFDIDDEDGLAYVMKQPENDAERDLARQAQGNCPERAISITDTADLPTETAVRATGK</sequence>
<evidence type="ECO:0000313" key="9">
    <source>
        <dbReference type="Proteomes" id="UP000433493"/>
    </source>
</evidence>
<comment type="cofactor">
    <cofactor evidence="1">
        <name>[3Fe-4S] cluster</name>
        <dbReference type="ChEBI" id="CHEBI:21137"/>
    </cofactor>
</comment>
<reference evidence="8 9" key="1">
    <citation type="submission" date="2019-09" db="EMBL/GenBank/DDBJ databases">
        <title>Phylogeny of genus Pseudoclavibacter and closely related genus.</title>
        <authorList>
            <person name="Li Y."/>
        </authorList>
    </citation>
    <scope>NUCLEOTIDE SEQUENCE [LARGE SCALE GENOMIC DNA]</scope>
    <source>
        <strain evidence="8 9">KCTC 13959</strain>
    </source>
</reference>
<evidence type="ECO:0000256" key="2">
    <source>
        <dbReference type="ARBA" id="ARBA00022448"/>
    </source>
</evidence>
<dbReference type="EMBL" id="WBKB01000001">
    <property type="protein sequence ID" value="KAB1645136.1"/>
    <property type="molecule type" value="Genomic_DNA"/>
</dbReference>
<keyword evidence="2" id="KW-0813">Transport</keyword>
<dbReference type="Proteomes" id="UP000433493">
    <property type="component" value="Unassembled WGS sequence"/>
</dbReference>
<keyword evidence="4" id="KW-0249">Electron transport</keyword>
<dbReference type="PANTHER" id="PTHR36923">
    <property type="entry name" value="FERREDOXIN"/>
    <property type="match status" value="1"/>
</dbReference>
<gene>
    <name evidence="8" type="ORF">F8O05_02450</name>
</gene>
<evidence type="ECO:0000256" key="7">
    <source>
        <dbReference type="ARBA" id="ARBA00023291"/>
    </source>
</evidence>
<evidence type="ECO:0000256" key="5">
    <source>
        <dbReference type="ARBA" id="ARBA00023004"/>
    </source>
</evidence>
<keyword evidence="7" id="KW-0003">3Fe-4S</keyword>
<keyword evidence="5" id="KW-0408">Iron</keyword>
<dbReference type="SUPFAM" id="SSF54862">
    <property type="entry name" value="4Fe-4S ferredoxins"/>
    <property type="match status" value="1"/>
</dbReference>
<keyword evidence="3" id="KW-0479">Metal-binding</keyword>
<dbReference type="GO" id="GO:0051538">
    <property type="term" value="F:3 iron, 4 sulfur cluster binding"/>
    <property type="evidence" value="ECO:0007669"/>
    <property type="project" value="UniProtKB-KW"/>
</dbReference>
<keyword evidence="6" id="KW-0411">Iron-sulfur</keyword>
<dbReference type="PANTHER" id="PTHR36923:SF3">
    <property type="entry name" value="FERREDOXIN"/>
    <property type="match status" value="1"/>
</dbReference>
<proteinExistence type="predicted"/>
<comment type="caution">
    <text evidence="8">The sequence shown here is derived from an EMBL/GenBank/DDBJ whole genome shotgun (WGS) entry which is preliminary data.</text>
</comment>
<protein>
    <submittedName>
        <fullName evidence="8">Ferredoxin</fullName>
    </submittedName>
</protein>
<dbReference type="AlphaFoldDB" id="A0A7J5BFS9"/>
<evidence type="ECO:0000256" key="6">
    <source>
        <dbReference type="ARBA" id="ARBA00023014"/>
    </source>
</evidence>
<dbReference type="GO" id="GO:0046872">
    <property type="term" value="F:metal ion binding"/>
    <property type="evidence" value="ECO:0007669"/>
    <property type="project" value="UniProtKB-KW"/>
</dbReference>
<dbReference type="InterPro" id="IPR051269">
    <property type="entry name" value="Fe-S_cluster_ET"/>
</dbReference>
<dbReference type="Gene3D" id="3.30.70.20">
    <property type="match status" value="1"/>
</dbReference>
<evidence type="ECO:0000256" key="1">
    <source>
        <dbReference type="ARBA" id="ARBA00001927"/>
    </source>
</evidence>